<dbReference type="Pfam" id="PF01520">
    <property type="entry name" value="Amidase_3"/>
    <property type="match status" value="1"/>
</dbReference>
<protein>
    <submittedName>
        <fullName evidence="3">N-acetylmuramoyl-L-alanine amidase</fullName>
    </submittedName>
</protein>
<proteinExistence type="predicted"/>
<dbReference type="InterPro" id="IPR002508">
    <property type="entry name" value="MurNAc-LAA_cat"/>
</dbReference>
<sequence length="300" mass="33048">MVKIFIDPGHGGTDSGAAANGLIEKSLTLQVGLNMRTILMNEYEDVQVQMSRTTDTFIPLDTRAQMARNWGADGFVAVHFNKFNGAANGIETFRHTNSSASVPFQRALHTAVKSQMERFRPITDRGLKSANFAVLRGTYQSMVSVLTESLFLDNSRDAALLKTPGVIQAIARGHAEGVASYFHLRKKTDDPEEGEIMYPNSPTLRNAFENYLSDAVNRGIVDKKWLDEYRNRRLSLSDALALKVLIDAAPPSENVPATHAEAWRKAEEAGVLNGERPNGPLTRAQFATAANRMGLLDKTQ</sequence>
<dbReference type="OrthoDB" id="9763643at2"/>
<dbReference type="GO" id="GO:0030288">
    <property type="term" value="C:outer membrane-bounded periplasmic space"/>
    <property type="evidence" value="ECO:0007669"/>
    <property type="project" value="TreeGrafter"/>
</dbReference>
<dbReference type="InterPro" id="IPR050695">
    <property type="entry name" value="N-acetylmuramoyl_amidase_3"/>
</dbReference>
<evidence type="ECO:0000259" key="2">
    <source>
        <dbReference type="SMART" id="SM00646"/>
    </source>
</evidence>
<evidence type="ECO:0000256" key="1">
    <source>
        <dbReference type="ARBA" id="ARBA00022801"/>
    </source>
</evidence>
<dbReference type="GO" id="GO:0009253">
    <property type="term" value="P:peptidoglycan catabolic process"/>
    <property type="evidence" value="ECO:0007669"/>
    <property type="project" value="InterPro"/>
</dbReference>
<dbReference type="AlphaFoldDB" id="A0A1G8ECH7"/>
<keyword evidence="1" id="KW-0378">Hydrolase</keyword>
<accession>A0A1G8ECH7</accession>
<name>A0A1G8ECH7_9BACI</name>
<dbReference type="CDD" id="cd02696">
    <property type="entry name" value="MurNAc-LAA"/>
    <property type="match status" value="1"/>
</dbReference>
<evidence type="ECO:0000313" key="3">
    <source>
        <dbReference type="EMBL" id="SDH67645.1"/>
    </source>
</evidence>
<dbReference type="Proteomes" id="UP000199163">
    <property type="component" value="Unassembled WGS sequence"/>
</dbReference>
<dbReference type="Gene3D" id="3.40.630.40">
    <property type="entry name" value="Zn-dependent exopeptidases"/>
    <property type="match status" value="1"/>
</dbReference>
<dbReference type="SUPFAM" id="SSF53187">
    <property type="entry name" value="Zn-dependent exopeptidases"/>
    <property type="match status" value="1"/>
</dbReference>
<dbReference type="PANTHER" id="PTHR30404">
    <property type="entry name" value="N-ACETYLMURAMOYL-L-ALANINE AMIDASE"/>
    <property type="match status" value="1"/>
</dbReference>
<keyword evidence="4" id="KW-1185">Reference proteome</keyword>
<organism evidence="3 4">
    <name type="scientific">Alteribacillus persepolensis</name>
    <dbReference type="NCBI Taxonomy" id="568899"/>
    <lineage>
        <taxon>Bacteria</taxon>
        <taxon>Bacillati</taxon>
        <taxon>Bacillota</taxon>
        <taxon>Bacilli</taxon>
        <taxon>Bacillales</taxon>
        <taxon>Bacillaceae</taxon>
        <taxon>Alteribacillus</taxon>
    </lineage>
</organism>
<dbReference type="EMBL" id="FNDK01000009">
    <property type="protein sequence ID" value="SDH67645.1"/>
    <property type="molecule type" value="Genomic_DNA"/>
</dbReference>
<evidence type="ECO:0000313" key="4">
    <source>
        <dbReference type="Proteomes" id="UP000199163"/>
    </source>
</evidence>
<reference evidence="3 4" key="1">
    <citation type="submission" date="2016-10" db="EMBL/GenBank/DDBJ databases">
        <authorList>
            <person name="de Groot N.N."/>
        </authorList>
    </citation>
    <scope>NUCLEOTIDE SEQUENCE [LARGE SCALE GENOMIC DNA]</scope>
    <source>
        <strain evidence="3 4">DSM 21632</strain>
    </source>
</reference>
<dbReference type="GO" id="GO:0008745">
    <property type="term" value="F:N-acetylmuramoyl-L-alanine amidase activity"/>
    <property type="evidence" value="ECO:0007669"/>
    <property type="project" value="InterPro"/>
</dbReference>
<dbReference type="STRING" id="568899.SAMN05192534_10936"/>
<feature type="domain" description="MurNAc-LAA" evidence="2">
    <location>
        <begin position="64"/>
        <end position="179"/>
    </location>
</feature>
<dbReference type="RefSeq" id="WP_091273125.1">
    <property type="nucleotide sequence ID" value="NZ_FNDK01000009.1"/>
</dbReference>
<dbReference type="PANTHER" id="PTHR30404:SF0">
    <property type="entry name" value="N-ACETYLMURAMOYL-L-ALANINE AMIDASE AMIC"/>
    <property type="match status" value="1"/>
</dbReference>
<dbReference type="SMART" id="SM00646">
    <property type="entry name" value="Ami_3"/>
    <property type="match status" value="1"/>
</dbReference>
<gene>
    <name evidence="3" type="ORF">SAMN05192534_10936</name>
</gene>